<dbReference type="AlphaFoldDB" id="X1M6N0"/>
<organism evidence="2">
    <name type="scientific">marine sediment metagenome</name>
    <dbReference type="NCBI Taxonomy" id="412755"/>
    <lineage>
        <taxon>unclassified sequences</taxon>
        <taxon>metagenomes</taxon>
        <taxon>ecological metagenomes</taxon>
    </lineage>
</organism>
<name>X1M6N0_9ZZZZ</name>
<feature type="transmembrane region" description="Helical" evidence="1">
    <location>
        <begin position="6"/>
        <end position="22"/>
    </location>
</feature>
<keyword evidence="1" id="KW-1133">Transmembrane helix</keyword>
<gene>
    <name evidence="2" type="ORF">S06H3_24101</name>
</gene>
<proteinExistence type="predicted"/>
<keyword evidence="1" id="KW-0472">Membrane</keyword>
<protein>
    <submittedName>
        <fullName evidence="2">Uncharacterized protein</fullName>
    </submittedName>
</protein>
<accession>X1M6N0</accession>
<evidence type="ECO:0000256" key="1">
    <source>
        <dbReference type="SAM" id="Phobius"/>
    </source>
</evidence>
<evidence type="ECO:0000313" key="2">
    <source>
        <dbReference type="EMBL" id="GAI13751.1"/>
    </source>
</evidence>
<feature type="non-terminal residue" evidence="2">
    <location>
        <position position="1"/>
    </location>
</feature>
<sequence length="157" mass="18814">GVIIILHLFSLFFVLVINKYNIKNTMRKYRWGYYEVLKDKPRKPVYVTGGWWFNKFSFYFLPDLRYADVSWKRSTMLRDLKEVREPSELAGSYILIDRSHFNGNNDLNLLLSYDNYGSYLQLPPQEWKLLANRHNVEIYEVPEGWKYNEPAGKEIAF</sequence>
<dbReference type="EMBL" id="BARV01013294">
    <property type="protein sequence ID" value="GAI13751.1"/>
    <property type="molecule type" value="Genomic_DNA"/>
</dbReference>
<keyword evidence="1" id="KW-0812">Transmembrane</keyword>
<reference evidence="2" key="1">
    <citation type="journal article" date="2014" name="Front. Microbiol.">
        <title>High frequency of phylogenetically diverse reductive dehalogenase-homologous genes in deep subseafloor sedimentary metagenomes.</title>
        <authorList>
            <person name="Kawai M."/>
            <person name="Futagami T."/>
            <person name="Toyoda A."/>
            <person name="Takaki Y."/>
            <person name="Nishi S."/>
            <person name="Hori S."/>
            <person name="Arai W."/>
            <person name="Tsubouchi T."/>
            <person name="Morono Y."/>
            <person name="Uchiyama I."/>
            <person name="Ito T."/>
            <person name="Fujiyama A."/>
            <person name="Inagaki F."/>
            <person name="Takami H."/>
        </authorList>
    </citation>
    <scope>NUCLEOTIDE SEQUENCE</scope>
    <source>
        <strain evidence="2">Expedition CK06-06</strain>
    </source>
</reference>
<comment type="caution">
    <text evidence="2">The sequence shown here is derived from an EMBL/GenBank/DDBJ whole genome shotgun (WGS) entry which is preliminary data.</text>
</comment>
<feature type="non-terminal residue" evidence="2">
    <location>
        <position position="157"/>
    </location>
</feature>